<dbReference type="EMBL" id="CM007898">
    <property type="protein sequence ID" value="OTG16741.1"/>
    <property type="molecule type" value="Genomic_DNA"/>
</dbReference>
<protein>
    <submittedName>
        <fullName evidence="4">Putative sterile alpha motif (SAM) domain-containing protein</fullName>
    </submittedName>
    <submittedName>
        <fullName evidence="3">Sterile alpha motif domain-containing protein</fullName>
    </submittedName>
</protein>
<dbReference type="SUPFAM" id="SSF47769">
    <property type="entry name" value="SAM/Pointed domain"/>
    <property type="match status" value="1"/>
</dbReference>
<feature type="domain" description="SAM" evidence="2">
    <location>
        <begin position="23"/>
        <end position="62"/>
    </location>
</feature>
<dbReference type="CDD" id="cd09487">
    <property type="entry name" value="SAM_superfamily"/>
    <property type="match status" value="1"/>
</dbReference>
<evidence type="ECO:0000259" key="2">
    <source>
        <dbReference type="Pfam" id="PF07647"/>
    </source>
</evidence>
<organism evidence="4 5">
    <name type="scientific">Helianthus annuus</name>
    <name type="common">Common sunflower</name>
    <dbReference type="NCBI Taxonomy" id="4232"/>
    <lineage>
        <taxon>Eukaryota</taxon>
        <taxon>Viridiplantae</taxon>
        <taxon>Streptophyta</taxon>
        <taxon>Embryophyta</taxon>
        <taxon>Tracheophyta</taxon>
        <taxon>Spermatophyta</taxon>
        <taxon>Magnoliopsida</taxon>
        <taxon>eudicotyledons</taxon>
        <taxon>Gunneridae</taxon>
        <taxon>Pentapetalae</taxon>
        <taxon>asterids</taxon>
        <taxon>campanulids</taxon>
        <taxon>Asterales</taxon>
        <taxon>Asteraceae</taxon>
        <taxon>Asteroideae</taxon>
        <taxon>Heliantheae alliance</taxon>
        <taxon>Heliantheae</taxon>
        <taxon>Helianthus</taxon>
    </lineage>
</organism>
<dbReference type="AlphaFoldDB" id="A0A251U381"/>
<evidence type="ECO:0000256" key="1">
    <source>
        <dbReference type="SAM" id="MobiDB-lite"/>
    </source>
</evidence>
<dbReference type="Gene3D" id="1.10.150.50">
    <property type="entry name" value="Transcription Factor, Ets-1"/>
    <property type="match status" value="1"/>
</dbReference>
<dbReference type="OMA" id="EDGYWST"/>
<dbReference type="PANTHER" id="PTHR33915:SF1">
    <property type="entry name" value="OS04G0644100 PROTEIN"/>
    <property type="match status" value="1"/>
</dbReference>
<dbReference type="Proteomes" id="UP000215914">
    <property type="component" value="Chromosome 9"/>
</dbReference>
<evidence type="ECO:0000313" key="3">
    <source>
        <dbReference type="EMBL" id="KAF5793148.1"/>
    </source>
</evidence>
<sequence length="215" mass="24617">MHQSIDWFSWLSKTGLEPSLIYEYGMAFCRNELEEDDIAYFNHEFLQSMGISIAKHRLEILKLVRKQRGSNGLHPISKLMIAIKRTKRSLGRCIRAWMHPDDSSLVLVTKSYGSGYWKGNMLRRNKRLVTIKQATTTPTLLLTNGNYHKSNSFKVNTFSCPLDYDLEHDQDKKDGGDHDGHARFDEEEGGGGGYWAGGGVKEIKWDTMFQNLKPT</sequence>
<feature type="region of interest" description="Disordered" evidence="1">
    <location>
        <begin position="169"/>
        <end position="192"/>
    </location>
</feature>
<dbReference type="InterPro" id="IPR001660">
    <property type="entry name" value="SAM"/>
</dbReference>
<dbReference type="FunCoup" id="A0A251U381">
    <property type="interactions" value="756"/>
</dbReference>
<dbReference type="EMBL" id="MNCJ02000324">
    <property type="protein sequence ID" value="KAF5793148.1"/>
    <property type="molecule type" value="Genomic_DNA"/>
</dbReference>
<keyword evidence="5" id="KW-1185">Reference proteome</keyword>
<dbReference type="PANTHER" id="PTHR33915">
    <property type="entry name" value="OSJNBA0033G05.11 PROTEIN"/>
    <property type="match status" value="1"/>
</dbReference>
<evidence type="ECO:0000313" key="4">
    <source>
        <dbReference type="EMBL" id="OTG16741.1"/>
    </source>
</evidence>
<accession>A0A251U381</accession>
<name>A0A251U381_HELAN</name>
<feature type="compositionally biased region" description="Basic and acidic residues" evidence="1">
    <location>
        <begin position="169"/>
        <end position="184"/>
    </location>
</feature>
<reference evidence="4" key="2">
    <citation type="submission" date="2017-02" db="EMBL/GenBank/DDBJ databases">
        <title>Sunflower complete genome.</title>
        <authorList>
            <person name="Langlade N."/>
            <person name="Munos S."/>
        </authorList>
    </citation>
    <scope>NUCLEOTIDE SEQUENCE [LARGE SCALE GENOMIC DNA]</scope>
    <source>
        <tissue evidence="4">Leaves</tissue>
    </source>
</reference>
<dbReference type="Gramene" id="mRNA:HanXRQr2_Chr09g0414201">
    <property type="protein sequence ID" value="CDS:HanXRQr2_Chr09g0414201.1"/>
    <property type="gene ID" value="HanXRQr2_Chr09g0414201"/>
</dbReference>
<proteinExistence type="predicted"/>
<gene>
    <name evidence="4" type="ORF">HannXRQ_Chr09g0274731</name>
    <name evidence="3" type="ORF">HanXRQr2_Chr09g0414201</name>
</gene>
<dbReference type="InterPro" id="IPR013761">
    <property type="entry name" value="SAM/pointed_sf"/>
</dbReference>
<dbReference type="OrthoDB" id="1887912at2759"/>
<dbReference type="InParanoid" id="A0A251U381"/>
<reference evidence="3 5" key="1">
    <citation type="journal article" date="2017" name="Nature">
        <title>The sunflower genome provides insights into oil metabolism, flowering and Asterid evolution.</title>
        <authorList>
            <person name="Badouin H."/>
            <person name="Gouzy J."/>
            <person name="Grassa C.J."/>
            <person name="Murat F."/>
            <person name="Staton S.E."/>
            <person name="Cottret L."/>
            <person name="Lelandais-Briere C."/>
            <person name="Owens G.L."/>
            <person name="Carrere S."/>
            <person name="Mayjonade B."/>
            <person name="Legrand L."/>
            <person name="Gill N."/>
            <person name="Kane N.C."/>
            <person name="Bowers J.E."/>
            <person name="Hubner S."/>
            <person name="Bellec A."/>
            <person name="Berard A."/>
            <person name="Berges H."/>
            <person name="Blanchet N."/>
            <person name="Boniface M.C."/>
            <person name="Brunel D."/>
            <person name="Catrice O."/>
            <person name="Chaidir N."/>
            <person name="Claudel C."/>
            <person name="Donnadieu C."/>
            <person name="Faraut T."/>
            <person name="Fievet G."/>
            <person name="Helmstetter N."/>
            <person name="King M."/>
            <person name="Knapp S.J."/>
            <person name="Lai Z."/>
            <person name="Le Paslier M.C."/>
            <person name="Lippi Y."/>
            <person name="Lorenzon L."/>
            <person name="Mandel J.R."/>
            <person name="Marage G."/>
            <person name="Marchand G."/>
            <person name="Marquand E."/>
            <person name="Bret-Mestries E."/>
            <person name="Morien E."/>
            <person name="Nambeesan S."/>
            <person name="Nguyen T."/>
            <person name="Pegot-Espagnet P."/>
            <person name="Pouilly N."/>
            <person name="Raftis F."/>
            <person name="Sallet E."/>
            <person name="Schiex T."/>
            <person name="Thomas J."/>
            <person name="Vandecasteele C."/>
            <person name="Vares D."/>
            <person name="Vear F."/>
            <person name="Vautrin S."/>
            <person name="Crespi M."/>
            <person name="Mangin B."/>
            <person name="Burke J.M."/>
            <person name="Salse J."/>
            <person name="Munos S."/>
            <person name="Vincourt P."/>
            <person name="Rieseberg L.H."/>
            <person name="Langlade N.B."/>
        </authorList>
    </citation>
    <scope>NUCLEOTIDE SEQUENCE [LARGE SCALE GENOMIC DNA]</scope>
    <source>
        <strain evidence="5">cv. SF193</strain>
        <tissue evidence="3">Leaves</tissue>
    </source>
</reference>
<reference evidence="3" key="3">
    <citation type="submission" date="2020-06" db="EMBL/GenBank/DDBJ databases">
        <title>Helianthus annuus Genome sequencing and assembly Release 2.</title>
        <authorList>
            <person name="Gouzy J."/>
            <person name="Langlade N."/>
            <person name="Munos S."/>
        </authorList>
    </citation>
    <scope>NUCLEOTIDE SEQUENCE</scope>
    <source>
        <tissue evidence="3">Leaves</tissue>
    </source>
</reference>
<dbReference type="Pfam" id="PF07647">
    <property type="entry name" value="SAM_2"/>
    <property type="match status" value="1"/>
</dbReference>
<evidence type="ECO:0000313" key="5">
    <source>
        <dbReference type="Proteomes" id="UP000215914"/>
    </source>
</evidence>